<evidence type="ECO:0000256" key="1">
    <source>
        <dbReference type="SAM" id="MobiDB-lite"/>
    </source>
</evidence>
<reference evidence="2 3" key="1">
    <citation type="journal article" date="2019" name="Commun. Biol.">
        <title>The bagworm genome reveals a unique fibroin gene that provides high tensile strength.</title>
        <authorList>
            <person name="Kono N."/>
            <person name="Nakamura H."/>
            <person name="Ohtoshi R."/>
            <person name="Tomita M."/>
            <person name="Numata K."/>
            <person name="Arakawa K."/>
        </authorList>
    </citation>
    <scope>NUCLEOTIDE SEQUENCE [LARGE SCALE GENOMIC DNA]</scope>
</reference>
<proteinExistence type="predicted"/>
<accession>A0A4C1W081</accession>
<evidence type="ECO:0000313" key="2">
    <source>
        <dbReference type="EMBL" id="GBP44260.1"/>
    </source>
</evidence>
<dbReference type="AlphaFoldDB" id="A0A4C1W081"/>
<dbReference type="Proteomes" id="UP000299102">
    <property type="component" value="Unassembled WGS sequence"/>
</dbReference>
<sequence length="109" mass="12093">MKLRHSELPANDVMPRFDTPRSFLLLPCVPILRHCGAFVTNFTAAEFQPTVTVEEDDGVSTDNSSGPQADSENIKIWTPEMGPSPLDRRGRIPDEKTPNKSCQVTPNRA</sequence>
<gene>
    <name evidence="2" type="ORF">EVAR_22144_1</name>
</gene>
<name>A0A4C1W081_EUMVA</name>
<keyword evidence="3" id="KW-1185">Reference proteome</keyword>
<comment type="caution">
    <text evidence="2">The sequence shown here is derived from an EMBL/GenBank/DDBJ whole genome shotgun (WGS) entry which is preliminary data.</text>
</comment>
<dbReference type="EMBL" id="BGZK01000449">
    <property type="protein sequence ID" value="GBP44260.1"/>
    <property type="molecule type" value="Genomic_DNA"/>
</dbReference>
<protein>
    <submittedName>
        <fullName evidence="2">Uncharacterized protein</fullName>
    </submittedName>
</protein>
<organism evidence="2 3">
    <name type="scientific">Eumeta variegata</name>
    <name type="common">Bagworm moth</name>
    <name type="synonym">Eumeta japonica</name>
    <dbReference type="NCBI Taxonomy" id="151549"/>
    <lineage>
        <taxon>Eukaryota</taxon>
        <taxon>Metazoa</taxon>
        <taxon>Ecdysozoa</taxon>
        <taxon>Arthropoda</taxon>
        <taxon>Hexapoda</taxon>
        <taxon>Insecta</taxon>
        <taxon>Pterygota</taxon>
        <taxon>Neoptera</taxon>
        <taxon>Endopterygota</taxon>
        <taxon>Lepidoptera</taxon>
        <taxon>Glossata</taxon>
        <taxon>Ditrysia</taxon>
        <taxon>Tineoidea</taxon>
        <taxon>Psychidae</taxon>
        <taxon>Oiketicinae</taxon>
        <taxon>Eumeta</taxon>
    </lineage>
</organism>
<evidence type="ECO:0000313" key="3">
    <source>
        <dbReference type="Proteomes" id="UP000299102"/>
    </source>
</evidence>
<feature type="region of interest" description="Disordered" evidence="1">
    <location>
        <begin position="53"/>
        <end position="109"/>
    </location>
</feature>
<feature type="compositionally biased region" description="Polar residues" evidence="1">
    <location>
        <begin position="60"/>
        <end position="71"/>
    </location>
</feature>
<feature type="compositionally biased region" description="Polar residues" evidence="1">
    <location>
        <begin position="99"/>
        <end position="109"/>
    </location>
</feature>
<feature type="compositionally biased region" description="Basic and acidic residues" evidence="1">
    <location>
        <begin position="86"/>
        <end position="98"/>
    </location>
</feature>